<dbReference type="Pfam" id="PF18758">
    <property type="entry name" value="KDZ"/>
    <property type="match status" value="1"/>
</dbReference>
<dbReference type="PANTHER" id="PTHR33096:SF1">
    <property type="entry name" value="CXC1-LIKE CYSTEINE CLUSTER ASSOCIATED WITH KDZ TRANSPOSASES DOMAIN-CONTAINING PROTEIN"/>
    <property type="match status" value="1"/>
</dbReference>
<accession>A0A8H6HTX5</accession>
<dbReference type="AlphaFoldDB" id="A0A8H6HTX5"/>
<dbReference type="PANTHER" id="PTHR33096">
    <property type="entry name" value="CXC2 DOMAIN-CONTAINING PROTEIN"/>
    <property type="match status" value="1"/>
</dbReference>
<dbReference type="EMBL" id="JACGCI010000043">
    <property type="protein sequence ID" value="KAF6752564.1"/>
    <property type="molecule type" value="Genomic_DNA"/>
</dbReference>
<dbReference type="OrthoDB" id="3261436at2759"/>
<name>A0A8H6HTX5_9AGAR</name>
<sequence length="1083" mass="122642">MPKDAGKSKKPKIKMSTYVPTTITGPSFSDEPQQSSFRSIQTTKFKSLQSGGFKVATKAAPSGLCAPDVAVNDSRTTEEILAAWIDARDDHGWDPAYTDSFLDRDLPPPMEDPEEGTGVPASKQTTGQGWTKHIDKYLRHLITLEGRGVHPPTACPACNIQPAAYRCMCCDNMGLLCGECIKQTHSYLPLHRIQRWNGHFFVRVPLKSLGLRIQLGHARGEVCPKPDTAWGDDFVIIDVDGVHTLGVDYCACGASTKDQVSQLLDRRLYPATTINPKSAATFRVLEVFELLQYESKVSPYELYNTLSRLTDNTGIVEVKDRYPSFLRMVHEWRHLKLLKRHMRGHDPERSAAETKEGECALLCPPCPHPGINMPEGWQDEPEETRISYIHAINLALDACFRLKRKDVSSDKADPGLSKGFAYFVHNQKFDEFLKQHEDEVEPKSTCSRHDAVNLADVSPGQGYAASGVATVECARHNMKRPSAVCDLQKGERYCNMDFIFHWGLVVLALGVLQTFYISYDIACQWSKYLMERIAKIDPRSPILRGGSKSRFMACQTKFAFMFTPGAGLGDGEAPERGWGEANPLAPSTREMGPGTRRDTLDFNFGDYNWRKITDLGSSLGKKMDTALSKLAENTIAHQELEETLDSGKVKAWTEAMVAWERQPEINPNPFEMTVIVPTQAAVRKALADEEAAAISAGADTSLSPDISPSVLISRGIDLEAEQRALKTEMKKTWTHSRDRELTRIQLRSNALVRRIEAWYQVLQLYIPSTIFLRQKASGTKTIAPYDLELWLPSQIGKQAPIDDHLVQIEYKLRAAQAQEALTTLRRCLQRRVTVYDLKKRWLRGQAPNTKALNLLGNIESQIATARDEYRQARRALLSLGGMLGKEGLEDFYRPLEDSDIRAMAVPDIEEKDEETMTSKQKEKAKRRTHETRRTISWIWRHASASEDNHTEYEAEMIKVEWAKSRARAARYHEEVKIVKEEMKRTVRFFVWKENEWYKRAEAKRAQEGIDDAYSEGLQAYAKRQGAICLGLRRKFEHMWTGVDDRISEAMLEVTDADRFYERLRKEKSISDTTTLDDVEMSSP</sequence>
<organism evidence="3 4">
    <name type="scientific">Ephemerocybe angulata</name>
    <dbReference type="NCBI Taxonomy" id="980116"/>
    <lineage>
        <taxon>Eukaryota</taxon>
        <taxon>Fungi</taxon>
        <taxon>Dikarya</taxon>
        <taxon>Basidiomycota</taxon>
        <taxon>Agaricomycotina</taxon>
        <taxon>Agaricomycetes</taxon>
        <taxon>Agaricomycetidae</taxon>
        <taxon>Agaricales</taxon>
        <taxon>Agaricineae</taxon>
        <taxon>Psathyrellaceae</taxon>
        <taxon>Ephemerocybe</taxon>
    </lineage>
</organism>
<feature type="compositionally biased region" description="Polar residues" evidence="1">
    <location>
        <begin position="18"/>
        <end position="39"/>
    </location>
</feature>
<gene>
    <name evidence="3" type="ORF">DFP72DRAFT_990986</name>
</gene>
<evidence type="ECO:0000313" key="3">
    <source>
        <dbReference type="EMBL" id="KAF6752564.1"/>
    </source>
</evidence>
<evidence type="ECO:0000256" key="1">
    <source>
        <dbReference type="SAM" id="MobiDB-lite"/>
    </source>
</evidence>
<dbReference type="CDD" id="cd19757">
    <property type="entry name" value="Bbox1"/>
    <property type="match status" value="1"/>
</dbReference>
<feature type="domain" description="CxC2-like cysteine cluster KDZ transposase-associated" evidence="2">
    <location>
        <begin position="206"/>
        <end position="314"/>
    </location>
</feature>
<dbReference type="InterPro" id="IPR040521">
    <property type="entry name" value="KDZ"/>
</dbReference>
<feature type="region of interest" description="Disordered" evidence="1">
    <location>
        <begin position="1"/>
        <end position="39"/>
    </location>
</feature>
<comment type="caution">
    <text evidence="3">The sequence shown here is derived from an EMBL/GenBank/DDBJ whole genome shotgun (WGS) entry which is preliminary data.</text>
</comment>
<reference evidence="3 4" key="1">
    <citation type="submission" date="2020-07" db="EMBL/GenBank/DDBJ databases">
        <title>Comparative genomics of pyrophilous fungi reveals a link between fire events and developmental genes.</title>
        <authorList>
            <consortium name="DOE Joint Genome Institute"/>
            <person name="Steindorff A.S."/>
            <person name="Carver A."/>
            <person name="Calhoun S."/>
            <person name="Stillman K."/>
            <person name="Liu H."/>
            <person name="Lipzen A."/>
            <person name="Pangilinan J."/>
            <person name="Labutti K."/>
            <person name="Bruns T.D."/>
            <person name="Grigoriev I.V."/>
        </authorList>
    </citation>
    <scope>NUCLEOTIDE SEQUENCE [LARGE SCALE GENOMIC DNA]</scope>
    <source>
        <strain evidence="3 4">CBS 144469</strain>
    </source>
</reference>
<dbReference type="InterPro" id="IPR041457">
    <property type="entry name" value="CxC2_KDZ-assoc"/>
</dbReference>
<evidence type="ECO:0000259" key="2">
    <source>
        <dbReference type="Pfam" id="PF18803"/>
    </source>
</evidence>
<protein>
    <recommendedName>
        <fullName evidence="2">CxC2-like cysteine cluster KDZ transposase-associated domain-containing protein</fullName>
    </recommendedName>
</protein>
<keyword evidence="4" id="KW-1185">Reference proteome</keyword>
<evidence type="ECO:0000313" key="4">
    <source>
        <dbReference type="Proteomes" id="UP000521943"/>
    </source>
</evidence>
<proteinExistence type="predicted"/>
<feature type="region of interest" description="Disordered" evidence="1">
    <location>
        <begin position="104"/>
        <end position="127"/>
    </location>
</feature>
<dbReference type="Pfam" id="PF18803">
    <property type="entry name" value="CxC2"/>
    <property type="match status" value="1"/>
</dbReference>
<dbReference type="Proteomes" id="UP000521943">
    <property type="component" value="Unassembled WGS sequence"/>
</dbReference>